<evidence type="ECO:0000256" key="4">
    <source>
        <dbReference type="ARBA" id="ARBA00023136"/>
    </source>
</evidence>
<keyword evidence="3 5" id="KW-1133">Transmembrane helix</keyword>
<keyword evidence="8" id="KW-1185">Reference proteome</keyword>
<reference evidence="7 8" key="1">
    <citation type="journal article" date="2019" name="Int. J. Syst. Evol. Microbiol.">
        <title>The Global Catalogue of Microorganisms (GCM) 10K type strain sequencing project: providing services to taxonomists for standard genome sequencing and annotation.</title>
        <authorList>
            <consortium name="The Broad Institute Genomics Platform"/>
            <consortium name="The Broad Institute Genome Sequencing Center for Infectious Disease"/>
            <person name="Wu L."/>
            <person name="Ma J."/>
        </authorList>
    </citation>
    <scope>NUCLEOTIDE SEQUENCE [LARGE SCALE GENOMIC DNA]</scope>
    <source>
        <strain evidence="7 8">JCM 15608</strain>
    </source>
</reference>
<organism evidence="7 8">
    <name type="scientific">Colwellia asteriadis</name>
    <dbReference type="NCBI Taxonomy" id="517723"/>
    <lineage>
        <taxon>Bacteria</taxon>
        <taxon>Pseudomonadati</taxon>
        <taxon>Pseudomonadota</taxon>
        <taxon>Gammaproteobacteria</taxon>
        <taxon>Alteromonadales</taxon>
        <taxon>Colwelliaceae</taxon>
        <taxon>Colwellia</taxon>
    </lineage>
</organism>
<dbReference type="InterPro" id="IPR023826">
    <property type="entry name" value="Rhom-like_SP_proteobac"/>
</dbReference>
<feature type="transmembrane region" description="Helical" evidence="5">
    <location>
        <begin position="123"/>
        <end position="140"/>
    </location>
</feature>
<keyword evidence="2 5" id="KW-0812">Transmembrane</keyword>
<dbReference type="Pfam" id="PF01694">
    <property type="entry name" value="Rhomboid"/>
    <property type="match status" value="1"/>
</dbReference>
<proteinExistence type="predicted"/>
<keyword evidence="4 5" id="KW-0472">Membrane</keyword>
<feature type="transmembrane region" description="Helical" evidence="5">
    <location>
        <begin position="42"/>
        <end position="62"/>
    </location>
</feature>
<name>A0ABN1L8W0_9GAMM</name>
<dbReference type="RefSeq" id="WP_343817902.1">
    <property type="nucleotide sequence ID" value="NZ_BAAAFA010000008.1"/>
</dbReference>
<dbReference type="SUPFAM" id="SSF144091">
    <property type="entry name" value="Rhomboid-like"/>
    <property type="match status" value="1"/>
</dbReference>
<dbReference type="Proteomes" id="UP001500021">
    <property type="component" value="Unassembled WGS sequence"/>
</dbReference>
<feature type="transmembrane region" description="Helical" evidence="5">
    <location>
        <begin position="74"/>
        <end position="90"/>
    </location>
</feature>
<dbReference type="InterPro" id="IPR035952">
    <property type="entry name" value="Rhomboid-like_sf"/>
</dbReference>
<comment type="subcellular location">
    <subcellularLocation>
        <location evidence="1">Membrane</location>
        <topology evidence="1">Multi-pass membrane protein</topology>
    </subcellularLocation>
</comment>
<evidence type="ECO:0000256" key="1">
    <source>
        <dbReference type="ARBA" id="ARBA00004141"/>
    </source>
</evidence>
<protein>
    <submittedName>
        <fullName evidence="7">Rhombosortase</fullName>
    </submittedName>
</protein>
<evidence type="ECO:0000313" key="7">
    <source>
        <dbReference type="EMBL" id="GAA0820256.1"/>
    </source>
</evidence>
<evidence type="ECO:0000256" key="3">
    <source>
        <dbReference type="ARBA" id="ARBA00022989"/>
    </source>
</evidence>
<dbReference type="InterPro" id="IPR022764">
    <property type="entry name" value="Peptidase_S54_rhomboid_dom"/>
</dbReference>
<dbReference type="Gene3D" id="1.20.1540.10">
    <property type="entry name" value="Rhomboid-like"/>
    <property type="match status" value="1"/>
</dbReference>
<dbReference type="EMBL" id="BAAAFA010000008">
    <property type="protein sequence ID" value="GAA0820256.1"/>
    <property type="molecule type" value="Genomic_DNA"/>
</dbReference>
<evidence type="ECO:0000259" key="6">
    <source>
        <dbReference type="Pfam" id="PF01694"/>
    </source>
</evidence>
<comment type="caution">
    <text evidence="7">The sequence shown here is derived from an EMBL/GenBank/DDBJ whole genome shotgun (WGS) entry which is preliminary data.</text>
</comment>
<sequence length="190" mass="21432">MFIAIVALLAFTVDSLLSEYFVYQRQLISQGEVWRFLSGHFFHTNGYHLLLNIMALLLLLLLHSKFYTIKRYSLLFLFCAVFCSLALYLFEPSLIQYVGLSGVLHGVFAWGALMDVRHGDKTGYLLLSGVIVKILHEQYYGANNELSELINASVAINAHLWGAIAGLIFFILYPVLFSTTKLSTPSSQLK</sequence>
<evidence type="ECO:0000256" key="2">
    <source>
        <dbReference type="ARBA" id="ARBA00022692"/>
    </source>
</evidence>
<feature type="domain" description="Peptidase S54 rhomboid" evidence="6">
    <location>
        <begin position="31"/>
        <end position="172"/>
    </location>
</feature>
<dbReference type="NCBIfam" id="TIGR03902">
    <property type="entry name" value="rhom_GG_sort"/>
    <property type="match status" value="1"/>
</dbReference>
<evidence type="ECO:0000313" key="8">
    <source>
        <dbReference type="Proteomes" id="UP001500021"/>
    </source>
</evidence>
<gene>
    <name evidence="7" type="primary">rrtA</name>
    <name evidence="7" type="ORF">GCM10009111_25460</name>
</gene>
<feature type="transmembrane region" description="Helical" evidence="5">
    <location>
        <begin position="160"/>
        <end position="180"/>
    </location>
</feature>
<accession>A0ABN1L8W0</accession>
<evidence type="ECO:0000256" key="5">
    <source>
        <dbReference type="SAM" id="Phobius"/>
    </source>
</evidence>
<feature type="transmembrane region" description="Helical" evidence="5">
    <location>
        <begin position="96"/>
        <end position="116"/>
    </location>
</feature>